<evidence type="ECO:0000313" key="2">
    <source>
        <dbReference type="Proteomes" id="UP001642409"/>
    </source>
</evidence>
<protein>
    <submittedName>
        <fullName evidence="1">Hypothetical_protein</fullName>
    </submittedName>
</protein>
<keyword evidence="2" id="KW-1185">Reference proteome</keyword>
<gene>
    <name evidence="1" type="ORF">HINF_LOCUS497</name>
</gene>
<evidence type="ECO:0000313" key="1">
    <source>
        <dbReference type="EMBL" id="CAL5970557.1"/>
    </source>
</evidence>
<sequence>MQCCIRKARKIQFKSYDQENVSILKQDETVQHYESPPLLNAEQREIDKQNEFKASREFYRTPRQHLASSEIFEKLDMNTITLNTNVDVSIIEDCDNSLVMLDLM</sequence>
<organism evidence="1 2">
    <name type="scientific">Hexamita inflata</name>
    <dbReference type="NCBI Taxonomy" id="28002"/>
    <lineage>
        <taxon>Eukaryota</taxon>
        <taxon>Metamonada</taxon>
        <taxon>Diplomonadida</taxon>
        <taxon>Hexamitidae</taxon>
        <taxon>Hexamitinae</taxon>
        <taxon>Hexamita</taxon>
    </lineage>
</organism>
<accession>A0ABP1GEK8</accession>
<dbReference type="Proteomes" id="UP001642409">
    <property type="component" value="Unassembled WGS sequence"/>
</dbReference>
<dbReference type="EMBL" id="CAXDID020000001">
    <property type="protein sequence ID" value="CAL5970557.1"/>
    <property type="molecule type" value="Genomic_DNA"/>
</dbReference>
<proteinExistence type="predicted"/>
<name>A0ABP1GEK8_9EUKA</name>
<reference evidence="1 2" key="1">
    <citation type="submission" date="2024-07" db="EMBL/GenBank/DDBJ databases">
        <authorList>
            <person name="Akdeniz Z."/>
        </authorList>
    </citation>
    <scope>NUCLEOTIDE SEQUENCE [LARGE SCALE GENOMIC DNA]</scope>
</reference>
<comment type="caution">
    <text evidence="1">The sequence shown here is derived from an EMBL/GenBank/DDBJ whole genome shotgun (WGS) entry which is preliminary data.</text>
</comment>